<sequence length="186" mass="19941">MRSSIVVLGLAAVIGVGTALPSAASATVAPASATSVASASSPQPWGPYRTSGRKAWAAGKASFTGSGLRVYGYLYDARGTRECSWLKLRGLSDRLKYRTVTYRNLLVVEAARVQRELRIRPQGAGEGVPGHLHQDHRQVLAVGFGLEAGRLLSPRARRFRTVTRAADPRVTCRAGEACRARAVGRR</sequence>
<dbReference type="RefSeq" id="WP_387415717.1">
    <property type="nucleotide sequence ID" value="NZ_JBIASD010000022.1"/>
</dbReference>
<gene>
    <name evidence="2" type="ORF">ACFYXI_28525</name>
</gene>
<keyword evidence="1" id="KW-0732">Signal</keyword>
<dbReference type="EMBL" id="JBIASD010000022">
    <property type="protein sequence ID" value="MFF3669543.1"/>
    <property type="molecule type" value="Genomic_DNA"/>
</dbReference>
<evidence type="ECO:0008006" key="4">
    <source>
        <dbReference type="Google" id="ProtNLM"/>
    </source>
</evidence>
<keyword evidence="3" id="KW-1185">Reference proteome</keyword>
<comment type="caution">
    <text evidence="2">The sequence shown here is derived from an EMBL/GenBank/DDBJ whole genome shotgun (WGS) entry which is preliminary data.</text>
</comment>
<feature type="signal peptide" evidence="1">
    <location>
        <begin position="1"/>
        <end position="19"/>
    </location>
</feature>
<accession>A0ABW6SXB8</accession>
<organism evidence="2 3">
    <name type="scientific">Microtetraspora malaysiensis</name>
    <dbReference type="NCBI Taxonomy" id="161358"/>
    <lineage>
        <taxon>Bacteria</taxon>
        <taxon>Bacillati</taxon>
        <taxon>Actinomycetota</taxon>
        <taxon>Actinomycetes</taxon>
        <taxon>Streptosporangiales</taxon>
        <taxon>Streptosporangiaceae</taxon>
        <taxon>Microtetraspora</taxon>
    </lineage>
</organism>
<protein>
    <recommendedName>
        <fullName evidence="4">Secreted protein</fullName>
    </recommendedName>
</protein>
<proteinExistence type="predicted"/>
<name>A0ABW6SXB8_9ACTN</name>
<dbReference type="Proteomes" id="UP001602013">
    <property type="component" value="Unassembled WGS sequence"/>
</dbReference>
<reference evidence="2 3" key="1">
    <citation type="submission" date="2024-10" db="EMBL/GenBank/DDBJ databases">
        <title>The Natural Products Discovery Center: Release of the First 8490 Sequenced Strains for Exploring Actinobacteria Biosynthetic Diversity.</title>
        <authorList>
            <person name="Kalkreuter E."/>
            <person name="Kautsar S.A."/>
            <person name="Yang D."/>
            <person name="Bader C.D."/>
            <person name="Teijaro C.N."/>
            <person name="Fluegel L."/>
            <person name="Davis C.M."/>
            <person name="Simpson J.R."/>
            <person name="Lauterbach L."/>
            <person name="Steele A.D."/>
            <person name="Gui C."/>
            <person name="Meng S."/>
            <person name="Li G."/>
            <person name="Viehrig K."/>
            <person name="Ye F."/>
            <person name="Su P."/>
            <person name="Kiefer A.F."/>
            <person name="Nichols A."/>
            <person name="Cepeda A.J."/>
            <person name="Yan W."/>
            <person name="Fan B."/>
            <person name="Jiang Y."/>
            <person name="Adhikari A."/>
            <person name="Zheng C.-J."/>
            <person name="Schuster L."/>
            <person name="Cowan T.M."/>
            <person name="Smanski M.J."/>
            <person name="Chevrette M.G."/>
            <person name="De Carvalho L.P.S."/>
            <person name="Shen B."/>
        </authorList>
    </citation>
    <scope>NUCLEOTIDE SEQUENCE [LARGE SCALE GENOMIC DNA]</scope>
    <source>
        <strain evidence="2 3">NPDC002173</strain>
    </source>
</reference>
<feature type="chain" id="PRO_5046598499" description="Secreted protein" evidence="1">
    <location>
        <begin position="20"/>
        <end position="186"/>
    </location>
</feature>
<evidence type="ECO:0000313" key="3">
    <source>
        <dbReference type="Proteomes" id="UP001602013"/>
    </source>
</evidence>
<evidence type="ECO:0000313" key="2">
    <source>
        <dbReference type="EMBL" id="MFF3669543.1"/>
    </source>
</evidence>
<evidence type="ECO:0000256" key="1">
    <source>
        <dbReference type="SAM" id="SignalP"/>
    </source>
</evidence>